<sequence>MDRSAPGSSSSEGHPGRIMMRRVSIPTFSAYIHLATPRMERMGNIRAEMLTESLLDAQNSSTMFQSLMTEKRGGDAAAAARRQSFSDQRPNTGFLGQMWYNRNWLVDPTPHGRQGDDDMAMAMATRMPQGRLLLTDHQHHSYTRGISNSK</sequence>
<dbReference type="Proteomes" id="UP001201980">
    <property type="component" value="Unassembled WGS sequence"/>
</dbReference>
<reference evidence="1" key="1">
    <citation type="submission" date="2022-07" db="EMBL/GenBank/DDBJ databases">
        <title>Draft genome sequence of Zalerion maritima ATCC 34329, a (micro)plastics degrading marine fungus.</title>
        <authorList>
            <person name="Paco A."/>
            <person name="Goncalves M.F.M."/>
            <person name="Rocha-Santos T.A.P."/>
            <person name="Alves A."/>
        </authorList>
    </citation>
    <scope>NUCLEOTIDE SEQUENCE</scope>
    <source>
        <strain evidence="1">ATCC 34329</strain>
    </source>
</reference>
<accession>A0AAD5RWH1</accession>
<evidence type="ECO:0000313" key="1">
    <source>
        <dbReference type="EMBL" id="KAJ2905061.1"/>
    </source>
</evidence>
<dbReference type="EMBL" id="JAKWBI020000039">
    <property type="protein sequence ID" value="KAJ2905061.1"/>
    <property type="molecule type" value="Genomic_DNA"/>
</dbReference>
<evidence type="ECO:0000313" key="2">
    <source>
        <dbReference type="Proteomes" id="UP001201980"/>
    </source>
</evidence>
<dbReference type="AlphaFoldDB" id="A0AAD5RWH1"/>
<protein>
    <submittedName>
        <fullName evidence="1">Uncharacterized protein</fullName>
    </submittedName>
</protein>
<name>A0AAD5RWH1_9PEZI</name>
<organism evidence="1 2">
    <name type="scientific">Zalerion maritima</name>
    <dbReference type="NCBI Taxonomy" id="339359"/>
    <lineage>
        <taxon>Eukaryota</taxon>
        <taxon>Fungi</taxon>
        <taxon>Dikarya</taxon>
        <taxon>Ascomycota</taxon>
        <taxon>Pezizomycotina</taxon>
        <taxon>Sordariomycetes</taxon>
        <taxon>Lulworthiomycetidae</taxon>
        <taxon>Lulworthiales</taxon>
        <taxon>Lulworthiaceae</taxon>
        <taxon>Zalerion</taxon>
    </lineage>
</organism>
<comment type="caution">
    <text evidence="1">The sequence shown here is derived from an EMBL/GenBank/DDBJ whole genome shotgun (WGS) entry which is preliminary data.</text>
</comment>
<keyword evidence="2" id="KW-1185">Reference proteome</keyword>
<gene>
    <name evidence="1" type="ORF">MKZ38_006454</name>
</gene>
<proteinExistence type="predicted"/>